<reference evidence="1" key="1">
    <citation type="submission" date="2013-12" db="EMBL/GenBank/DDBJ databases">
        <title>The Genome Sequence of Aphanomyces astaci APO3.</title>
        <authorList>
            <consortium name="The Broad Institute Genomics Platform"/>
            <person name="Russ C."/>
            <person name="Tyler B."/>
            <person name="van West P."/>
            <person name="Dieguez-Uribeondo J."/>
            <person name="Young S.K."/>
            <person name="Zeng Q."/>
            <person name="Gargeya S."/>
            <person name="Fitzgerald M."/>
            <person name="Abouelleil A."/>
            <person name="Alvarado L."/>
            <person name="Chapman S.B."/>
            <person name="Gainer-Dewar J."/>
            <person name="Goldberg J."/>
            <person name="Griggs A."/>
            <person name="Gujja S."/>
            <person name="Hansen M."/>
            <person name="Howarth C."/>
            <person name="Imamovic A."/>
            <person name="Ireland A."/>
            <person name="Larimer J."/>
            <person name="McCowan C."/>
            <person name="Murphy C."/>
            <person name="Pearson M."/>
            <person name="Poon T.W."/>
            <person name="Priest M."/>
            <person name="Roberts A."/>
            <person name="Saif S."/>
            <person name="Shea T."/>
            <person name="Sykes S."/>
            <person name="Wortman J."/>
            <person name="Nusbaum C."/>
            <person name="Birren B."/>
        </authorList>
    </citation>
    <scope>NUCLEOTIDE SEQUENCE [LARGE SCALE GENOMIC DNA]</scope>
    <source>
        <strain evidence="1">APO3</strain>
    </source>
</reference>
<sequence length="164" mass="18649">MQLPLVSVPCSPIVDMPHHPVKDITSITDATCCVRGTCLSKSYHGLFPSVEIGFDIRVEHPSDSWVVRCTLRDVDTLHHNLRQNISDRSFHEDISRLLCPKLPLFHRRDMLVIKGLCVDLDHYVDELVKLCHRFTTKKRTADTDTVLVEGYLRAFLTANATTPI</sequence>
<gene>
    <name evidence="2" type="ORF">AaE_004790</name>
    <name evidence="1" type="ORF">H257_13284</name>
</gene>
<dbReference type="EMBL" id="VJMI01010363">
    <property type="protein sequence ID" value="KAF0756004.1"/>
    <property type="molecule type" value="Genomic_DNA"/>
</dbReference>
<evidence type="ECO:0008006" key="4">
    <source>
        <dbReference type="Google" id="ProtNLM"/>
    </source>
</evidence>
<dbReference type="Gene3D" id="3.30.1520.10">
    <property type="entry name" value="Phox-like domain"/>
    <property type="match status" value="1"/>
</dbReference>
<dbReference type="GO" id="GO:0035091">
    <property type="term" value="F:phosphatidylinositol binding"/>
    <property type="evidence" value="ECO:0007669"/>
    <property type="project" value="InterPro"/>
</dbReference>
<organism evidence="1">
    <name type="scientific">Aphanomyces astaci</name>
    <name type="common">Crayfish plague agent</name>
    <dbReference type="NCBI Taxonomy" id="112090"/>
    <lineage>
        <taxon>Eukaryota</taxon>
        <taxon>Sar</taxon>
        <taxon>Stramenopiles</taxon>
        <taxon>Oomycota</taxon>
        <taxon>Saprolegniomycetes</taxon>
        <taxon>Saprolegniales</taxon>
        <taxon>Verrucalvaceae</taxon>
        <taxon>Aphanomyces</taxon>
    </lineage>
</organism>
<dbReference type="SUPFAM" id="SSF64268">
    <property type="entry name" value="PX domain"/>
    <property type="match status" value="1"/>
</dbReference>
<name>W4FX59_APHAT</name>
<evidence type="ECO:0000313" key="2">
    <source>
        <dbReference type="EMBL" id="KAF0756004.1"/>
    </source>
</evidence>
<dbReference type="OrthoDB" id="66781at2759"/>
<dbReference type="Proteomes" id="UP000469452">
    <property type="component" value="Unassembled WGS sequence"/>
</dbReference>
<dbReference type="InterPro" id="IPR036871">
    <property type="entry name" value="PX_dom_sf"/>
</dbReference>
<dbReference type="VEuPathDB" id="FungiDB:H257_13284"/>
<reference evidence="2 3" key="2">
    <citation type="submission" date="2019-06" db="EMBL/GenBank/DDBJ databases">
        <title>Genomics analysis of Aphanomyces spp. identifies a new class of oomycete effector associated with host adaptation.</title>
        <authorList>
            <person name="Gaulin E."/>
        </authorList>
    </citation>
    <scope>NUCLEOTIDE SEQUENCE [LARGE SCALE GENOMIC DNA]</scope>
    <source>
        <strain evidence="2 3">E</strain>
    </source>
</reference>
<dbReference type="GeneID" id="20815280"/>
<dbReference type="AlphaFoldDB" id="W4FX59"/>
<proteinExistence type="predicted"/>
<evidence type="ECO:0000313" key="1">
    <source>
        <dbReference type="EMBL" id="ETV71389.1"/>
    </source>
</evidence>
<protein>
    <recommendedName>
        <fullName evidence="4">PX domain-containing protein</fullName>
    </recommendedName>
</protein>
<dbReference type="RefSeq" id="XP_009839054.1">
    <property type="nucleotide sequence ID" value="XM_009840752.1"/>
</dbReference>
<evidence type="ECO:0000313" key="3">
    <source>
        <dbReference type="Proteomes" id="UP000469452"/>
    </source>
</evidence>
<dbReference type="EMBL" id="KI913160">
    <property type="protein sequence ID" value="ETV71389.1"/>
    <property type="molecule type" value="Genomic_DNA"/>
</dbReference>
<accession>W4FX59</accession>